<dbReference type="InterPro" id="IPR056290">
    <property type="entry name" value="CEPT76/DRC7_peptidase-like_dom"/>
</dbReference>
<sequence length="440" mass="48218">MSLFVCQDPGMNLFKLAEPKRPLKPQRKERKKVTAQNLSDGDIKLLVNILRAYDIPIRRPSSSAPNGDYSAAALQSVKDEVFINIFDEVVYETGGVSPAEVPSEHHPFTGLKERSANGGYEALGASVKEPSSHSSSPSSPSWCLERRSERSQEDEGLLAAAAERFEREASQSFPERPCVSSVVDLNGKTVFITRYIRALNPPGAAGRLQQPAGGRDRVSFSGACDLWSTCDQFLTLLAGDEEEHAVLLCNYFLSMGKKAWLIIGTAIPEGPSAYVLTLEQSRFLIWNPSSAQFYGQYDTFCPLKTIGCIVNADNVWFNIQEYSSPMTLSFDLSKANLWKPFFSRSFSNPGLSSVQVGVSSGAPLLFVSMLSLFDVKLLLSLSSCSRSSFSIVGQIELQLLSFRSGGREGEGPGTSCKACWDNRFALAVYVHPYPNNVLSV</sequence>
<proteinExistence type="predicted"/>
<gene>
    <name evidence="3" type="ORF">F7725_027114</name>
</gene>
<dbReference type="Pfam" id="PF24656">
    <property type="entry name" value="CEPT76_peptidase"/>
    <property type="match status" value="1"/>
</dbReference>
<dbReference type="OrthoDB" id="2162143at2759"/>
<keyword evidence="4" id="KW-1185">Reference proteome</keyword>
<evidence type="ECO:0000256" key="1">
    <source>
        <dbReference type="SAM" id="MobiDB-lite"/>
    </source>
</evidence>
<feature type="non-terminal residue" evidence="3">
    <location>
        <position position="1"/>
    </location>
</feature>
<dbReference type="GO" id="GO:1905515">
    <property type="term" value="P:non-motile cilium assembly"/>
    <property type="evidence" value="ECO:0007669"/>
    <property type="project" value="TreeGrafter"/>
</dbReference>
<dbReference type="GO" id="GO:0035869">
    <property type="term" value="C:ciliary transition zone"/>
    <property type="evidence" value="ECO:0007669"/>
    <property type="project" value="TreeGrafter"/>
</dbReference>
<feature type="region of interest" description="Disordered" evidence="1">
    <location>
        <begin position="125"/>
        <end position="148"/>
    </location>
</feature>
<reference evidence="3 4" key="1">
    <citation type="submission" date="2020-03" db="EMBL/GenBank/DDBJ databases">
        <title>Dissostichus mawsoni Genome sequencing and assembly.</title>
        <authorList>
            <person name="Park H."/>
        </authorList>
    </citation>
    <scope>NUCLEOTIDE SEQUENCE [LARGE SCALE GENOMIC DNA]</scope>
    <source>
        <strain evidence="3">DM0001</strain>
        <tissue evidence="3">Muscle</tissue>
    </source>
</reference>
<organism evidence="3 4">
    <name type="scientific">Dissostichus mawsoni</name>
    <name type="common">Antarctic cod</name>
    <dbReference type="NCBI Taxonomy" id="36200"/>
    <lineage>
        <taxon>Eukaryota</taxon>
        <taxon>Metazoa</taxon>
        <taxon>Chordata</taxon>
        <taxon>Craniata</taxon>
        <taxon>Vertebrata</taxon>
        <taxon>Euteleostomi</taxon>
        <taxon>Actinopterygii</taxon>
        <taxon>Neopterygii</taxon>
        <taxon>Teleostei</taxon>
        <taxon>Neoteleostei</taxon>
        <taxon>Acanthomorphata</taxon>
        <taxon>Eupercaria</taxon>
        <taxon>Perciformes</taxon>
        <taxon>Notothenioidei</taxon>
        <taxon>Nototheniidae</taxon>
        <taxon>Dissostichus</taxon>
    </lineage>
</organism>
<name>A0A7J5XC05_DISMA</name>
<dbReference type="Proteomes" id="UP000518266">
    <property type="component" value="Unassembled WGS sequence"/>
</dbReference>
<feature type="domain" description="CEP76/DRC7 peptidase-like" evidence="2">
    <location>
        <begin position="225"/>
        <end position="341"/>
    </location>
</feature>
<dbReference type="GO" id="GO:1904491">
    <property type="term" value="P:protein localization to ciliary transition zone"/>
    <property type="evidence" value="ECO:0007669"/>
    <property type="project" value="TreeGrafter"/>
</dbReference>
<dbReference type="PANTHER" id="PTHR20837:SF7">
    <property type="entry name" value="COILED-COIL AND C2 DOMAIN-CONTAINING PROTEIN 2A"/>
    <property type="match status" value="1"/>
</dbReference>
<evidence type="ECO:0000313" key="4">
    <source>
        <dbReference type="Proteomes" id="UP000518266"/>
    </source>
</evidence>
<dbReference type="EMBL" id="JAAKFY010000025">
    <property type="protein sequence ID" value="KAF3834556.1"/>
    <property type="molecule type" value="Genomic_DNA"/>
</dbReference>
<feature type="compositionally biased region" description="Low complexity" evidence="1">
    <location>
        <begin position="132"/>
        <end position="141"/>
    </location>
</feature>
<dbReference type="PANTHER" id="PTHR20837">
    <property type="entry name" value="CENTROSOMAL PROTEIN-RELATED"/>
    <property type="match status" value="1"/>
</dbReference>
<comment type="caution">
    <text evidence="3">The sequence shown here is derived from an EMBL/GenBank/DDBJ whole genome shotgun (WGS) entry which is preliminary data.</text>
</comment>
<dbReference type="AlphaFoldDB" id="A0A7J5XC05"/>
<evidence type="ECO:0000259" key="2">
    <source>
        <dbReference type="Pfam" id="PF24656"/>
    </source>
</evidence>
<accession>A0A7J5XC05</accession>
<protein>
    <recommendedName>
        <fullName evidence="2">CEP76/DRC7 peptidase-like domain-containing protein</fullName>
    </recommendedName>
</protein>
<dbReference type="InterPro" id="IPR052434">
    <property type="entry name" value="Tectonic-like_complex_comp"/>
</dbReference>
<evidence type="ECO:0000313" key="3">
    <source>
        <dbReference type="EMBL" id="KAF3834556.1"/>
    </source>
</evidence>